<evidence type="ECO:0000313" key="4">
    <source>
        <dbReference type="Proteomes" id="UP000812966"/>
    </source>
</evidence>
<feature type="compositionally biased region" description="Polar residues" evidence="1">
    <location>
        <begin position="142"/>
        <end position="169"/>
    </location>
</feature>
<dbReference type="GO" id="GO:0008270">
    <property type="term" value="F:zinc ion binding"/>
    <property type="evidence" value="ECO:0007669"/>
    <property type="project" value="InterPro"/>
</dbReference>
<dbReference type="AlphaFoldDB" id="A0A8K0JIW1"/>
<sequence>MADRGAADSASSQTSRHTATSERLPRIVTGSPPRDHRYQHHHRQEDLDDDHFNQYRGGVLQGPSANRRPDPQTTPERGHLFSLPPIEAFQHRSHSPTGLPGRSSDHRSETRMNQFVNSGTGGIWQNSWQSKDGDGIAGFPHSSGSTSGSHQIPMSTETRNHQYSWSSGQPMPPLPFDDRTSVSAPIGPPQYPYHSSGPRSDPLDPNATGRPPGYQGPYLPPAQRFEQSVPPPRASQSVQSPHHAGSIRLPLATSSSTPSTLMPNRYPSAPLNTAAHSTRVPNASPLLTMRALGEAVPSLPASSSKGLSRSTGAGSGTLDRDRERDRDRPRKRAKTRSGIGTGNGNGHGGPVKAGTSKEASVVDAKEMISAYCDELCHLAEGTVQGDSMTDSLRLSELSRQIVLKLSAVASDCGLDDLVITEQDLESGLEPLSLGRPAGSVRTRSGENVSTEKEGENGTQALNASRLVAKPTSVMNAQTPAEAARDMEFIRTRRDELNAKAAAAEKEKEKEGKDREELDNNGVGGLDLEPIDPDHDLVKRDLASPAKLSSAVPPFTETFVALPARETTQSTASPLQLQASIAPIQRHPYRLSTYEPFMPFPYMMTAAVSDAPGMLSPRQSVDTELASLVPTPTHDYQTNLPLRTCHSCGIVQATEWKLGPDGPDTLCAVCGTHWLQQAQTWLSLPPYKPMSKVGGGM</sequence>
<feature type="compositionally biased region" description="Basic and acidic residues" evidence="1">
    <location>
        <begin position="499"/>
        <end position="517"/>
    </location>
</feature>
<dbReference type="EMBL" id="JABELV010000127">
    <property type="protein sequence ID" value="KAG7530125.1"/>
    <property type="molecule type" value="Genomic_DNA"/>
</dbReference>
<proteinExistence type="predicted"/>
<feature type="region of interest" description="Disordered" evidence="1">
    <location>
        <begin position="499"/>
        <end position="530"/>
    </location>
</feature>
<feature type="compositionally biased region" description="Basic and acidic residues" evidence="1">
    <location>
        <begin position="318"/>
        <end position="328"/>
    </location>
</feature>
<feature type="compositionally biased region" description="Polar residues" evidence="1">
    <location>
        <begin position="300"/>
        <end position="312"/>
    </location>
</feature>
<reference evidence="3" key="1">
    <citation type="submission" date="2020-04" db="EMBL/GenBank/DDBJ databases">
        <title>Analysis of mating type loci in Filobasidium floriforme.</title>
        <authorList>
            <person name="Nowrousian M."/>
        </authorList>
    </citation>
    <scope>NUCLEOTIDE SEQUENCE</scope>
    <source>
        <strain evidence="3">CBS 6242</strain>
    </source>
</reference>
<name>A0A8K0JIW1_9TREE</name>
<gene>
    <name evidence="3" type="ORF">FFLO_05240</name>
</gene>
<evidence type="ECO:0000259" key="2">
    <source>
        <dbReference type="SMART" id="SM00401"/>
    </source>
</evidence>
<feature type="compositionally biased region" description="Polar residues" evidence="1">
    <location>
        <begin position="9"/>
        <end position="18"/>
    </location>
</feature>
<feature type="compositionally biased region" description="Polar residues" evidence="1">
    <location>
        <begin position="111"/>
        <end position="130"/>
    </location>
</feature>
<feature type="compositionally biased region" description="Low complexity" evidence="1">
    <location>
        <begin position="249"/>
        <end position="263"/>
    </location>
</feature>
<accession>A0A8K0JIW1</accession>
<dbReference type="InterPro" id="IPR000679">
    <property type="entry name" value="Znf_GATA"/>
</dbReference>
<dbReference type="GO" id="GO:0006355">
    <property type="term" value="P:regulation of DNA-templated transcription"/>
    <property type="evidence" value="ECO:0007669"/>
    <property type="project" value="InterPro"/>
</dbReference>
<dbReference type="Gene3D" id="3.30.50.10">
    <property type="entry name" value="Erythroid Transcription Factor GATA-1, subunit A"/>
    <property type="match status" value="1"/>
</dbReference>
<dbReference type="InterPro" id="IPR013088">
    <property type="entry name" value="Znf_NHR/GATA"/>
</dbReference>
<evidence type="ECO:0000313" key="3">
    <source>
        <dbReference type="EMBL" id="KAG7530125.1"/>
    </source>
</evidence>
<feature type="region of interest" description="Disordered" evidence="1">
    <location>
        <begin position="1"/>
        <end position="276"/>
    </location>
</feature>
<feature type="region of interest" description="Disordered" evidence="1">
    <location>
        <begin position="297"/>
        <end position="358"/>
    </location>
</feature>
<protein>
    <recommendedName>
        <fullName evidence="2">GATA-type domain-containing protein</fullName>
    </recommendedName>
</protein>
<dbReference type="Proteomes" id="UP000812966">
    <property type="component" value="Unassembled WGS sequence"/>
</dbReference>
<evidence type="ECO:0000256" key="1">
    <source>
        <dbReference type="SAM" id="MobiDB-lite"/>
    </source>
</evidence>
<feature type="region of interest" description="Disordered" evidence="1">
    <location>
        <begin position="429"/>
        <end position="457"/>
    </location>
</feature>
<feature type="domain" description="GATA-type" evidence="2">
    <location>
        <begin position="638"/>
        <end position="693"/>
    </location>
</feature>
<organism evidence="3 4">
    <name type="scientific">Filobasidium floriforme</name>
    <dbReference type="NCBI Taxonomy" id="5210"/>
    <lineage>
        <taxon>Eukaryota</taxon>
        <taxon>Fungi</taxon>
        <taxon>Dikarya</taxon>
        <taxon>Basidiomycota</taxon>
        <taxon>Agaricomycotina</taxon>
        <taxon>Tremellomycetes</taxon>
        <taxon>Filobasidiales</taxon>
        <taxon>Filobasidiaceae</taxon>
        <taxon>Filobasidium</taxon>
    </lineage>
</organism>
<dbReference type="SMART" id="SM00401">
    <property type="entry name" value="ZnF_GATA"/>
    <property type="match status" value="1"/>
</dbReference>
<comment type="caution">
    <text evidence="3">The sequence shown here is derived from an EMBL/GenBank/DDBJ whole genome shotgun (WGS) entry which is preliminary data.</text>
</comment>
<keyword evidence="4" id="KW-1185">Reference proteome</keyword>
<feature type="compositionally biased region" description="Gly residues" evidence="1">
    <location>
        <begin position="339"/>
        <end position="351"/>
    </location>
</feature>
<dbReference type="SUPFAM" id="SSF57716">
    <property type="entry name" value="Glucocorticoid receptor-like (DNA-binding domain)"/>
    <property type="match status" value="1"/>
</dbReference>
<dbReference type="GO" id="GO:0043565">
    <property type="term" value="F:sequence-specific DNA binding"/>
    <property type="evidence" value="ECO:0007669"/>
    <property type="project" value="InterPro"/>
</dbReference>